<dbReference type="Proteomes" id="UP000018144">
    <property type="component" value="Unassembled WGS sequence"/>
</dbReference>
<feature type="transmembrane region" description="Helical" evidence="6">
    <location>
        <begin position="36"/>
        <end position="57"/>
    </location>
</feature>
<feature type="transmembrane region" description="Helical" evidence="6">
    <location>
        <begin position="197"/>
        <end position="215"/>
    </location>
</feature>
<evidence type="ECO:0000256" key="1">
    <source>
        <dbReference type="ARBA" id="ARBA00004141"/>
    </source>
</evidence>
<name>U4L919_PYROM</name>
<evidence type="ECO:0000256" key="5">
    <source>
        <dbReference type="ARBA" id="ARBA00038359"/>
    </source>
</evidence>
<feature type="transmembrane region" description="Helical" evidence="6">
    <location>
        <begin position="235"/>
        <end position="261"/>
    </location>
</feature>
<feature type="transmembrane region" description="Helical" evidence="6">
    <location>
        <begin position="113"/>
        <end position="135"/>
    </location>
</feature>
<accession>U4L919</accession>
<evidence type="ECO:0000256" key="6">
    <source>
        <dbReference type="SAM" id="Phobius"/>
    </source>
</evidence>
<dbReference type="PANTHER" id="PTHR33048:SF129">
    <property type="entry name" value="INTEGRAL MEMBRANE PROTEIN-RELATED"/>
    <property type="match status" value="1"/>
</dbReference>
<sequence length="346" mass="38930">MLAYLLELSILALSILTVAGRIYARIRILRAIGVDDWFIIAATGGFILQTTLHLVMTRFGAGRHMTDIPASTYPPRFILAGVVRLLYIPTSALVRISVLLFMRRLSPHRIIQYAAFILITLTSVTAVSLLVLLVFQCSPPSIFFIPVPLRPPHECLIQEQHLSFVVPLASVILDFLVWIVPLVMIVRLQFVDWKKKLVLIILLGLGLLACIASFMRLEMVYHINSDQSWQGAKMCIWNCVELGIAITAASIPSLAPLIGIFSAHIRTKYRGVGNNNDEEQHLSRSEPLRSPRVQEVGLEDLHYDNRIRESGLDSPRRMPNYKSTEALFNEAKMGRRRADSVIPENV</sequence>
<dbReference type="InterPro" id="IPR052337">
    <property type="entry name" value="SAT4-like"/>
</dbReference>
<feature type="transmembrane region" description="Helical" evidence="6">
    <location>
        <begin position="77"/>
        <end position="101"/>
    </location>
</feature>
<keyword evidence="9" id="KW-1185">Reference proteome</keyword>
<evidence type="ECO:0000313" key="8">
    <source>
        <dbReference type="EMBL" id="CCX14380.1"/>
    </source>
</evidence>
<feature type="transmembrane region" description="Helical" evidence="6">
    <location>
        <begin position="6"/>
        <end position="24"/>
    </location>
</feature>
<protein>
    <submittedName>
        <fullName evidence="8">Similar to integral membrane protein [Aspergillus kawachii IFO 4308] acc. no. GAA89824</fullName>
    </submittedName>
</protein>
<comment type="similarity">
    <text evidence="5">Belongs to the SAT4 family.</text>
</comment>
<dbReference type="InterPro" id="IPR049326">
    <property type="entry name" value="Rhodopsin_dom_fungi"/>
</dbReference>
<dbReference type="OrthoDB" id="5022096at2759"/>
<dbReference type="EMBL" id="HF935967">
    <property type="protein sequence ID" value="CCX14380.1"/>
    <property type="molecule type" value="Genomic_DNA"/>
</dbReference>
<keyword evidence="3 6" id="KW-1133">Transmembrane helix</keyword>
<keyword evidence="4 6" id="KW-0472">Membrane</keyword>
<dbReference type="GO" id="GO:0016020">
    <property type="term" value="C:membrane"/>
    <property type="evidence" value="ECO:0007669"/>
    <property type="project" value="UniProtKB-SubCell"/>
</dbReference>
<dbReference type="Pfam" id="PF20684">
    <property type="entry name" value="Fung_rhodopsin"/>
    <property type="match status" value="1"/>
</dbReference>
<dbReference type="AlphaFoldDB" id="U4L919"/>
<evidence type="ECO:0000256" key="2">
    <source>
        <dbReference type="ARBA" id="ARBA00022692"/>
    </source>
</evidence>
<dbReference type="PANTHER" id="PTHR33048">
    <property type="entry name" value="PTH11-LIKE INTEGRAL MEMBRANE PROTEIN (AFU_ORTHOLOGUE AFUA_5G11245)"/>
    <property type="match status" value="1"/>
</dbReference>
<evidence type="ECO:0000313" key="9">
    <source>
        <dbReference type="Proteomes" id="UP000018144"/>
    </source>
</evidence>
<feature type="domain" description="Rhodopsin" evidence="7">
    <location>
        <begin position="21"/>
        <end position="258"/>
    </location>
</feature>
<proteinExistence type="inferred from homology"/>
<evidence type="ECO:0000256" key="3">
    <source>
        <dbReference type="ARBA" id="ARBA00022989"/>
    </source>
</evidence>
<comment type="subcellular location">
    <subcellularLocation>
        <location evidence="1">Membrane</location>
        <topology evidence="1">Multi-pass membrane protein</topology>
    </subcellularLocation>
</comment>
<keyword evidence="2 6" id="KW-0812">Transmembrane</keyword>
<evidence type="ECO:0000259" key="7">
    <source>
        <dbReference type="Pfam" id="PF20684"/>
    </source>
</evidence>
<evidence type="ECO:0000256" key="4">
    <source>
        <dbReference type="ARBA" id="ARBA00023136"/>
    </source>
</evidence>
<organism evidence="8 9">
    <name type="scientific">Pyronema omphalodes (strain CBS 100304)</name>
    <name type="common">Pyronema confluens</name>
    <dbReference type="NCBI Taxonomy" id="1076935"/>
    <lineage>
        <taxon>Eukaryota</taxon>
        <taxon>Fungi</taxon>
        <taxon>Dikarya</taxon>
        <taxon>Ascomycota</taxon>
        <taxon>Pezizomycotina</taxon>
        <taxon>Pezizomycetes</taxon>
        <taxon>Pezizales</taxon>
        <taxon>Pyronemataceae</taxon>
        <taxon>Pyronema</taxon>
    </lineage>
</organism>
<feature type="transmembrane region" description="Helical" evidence="6">
    <location>
        <begin position="164"/>
        <end position="185"/>
    </location>
</feature>
<gene>
    <name evidence="8" type="ORF">PCON_13973</name>
</gene>
<reference evidence="8 9" key="1">
    <citation type="journal article" date="2013" name="PLoS Genet.">
        <title>The genome and development-dependent transcriptomes of Pyronema confluens: a window into fungal evolution.</title>
        <authorList>
            <person name="Traeger S."/>
            <person name="Altegoer F."/>
            <person name="Freitag M."/>
            <person name="Gabaldon T."/>
            <person name="Kempken F."/>
            <person name="Kumar A."/>
            <person name="Marcet-Houben M."/>
            <person name="Poggeler S."/>
            <person name="Stajich J.E."/>
            <person name="Nowrousian M."/>
        </authorList>
    </citation>
    <scope>NUCLEOTIDE SEQUENCE [LARGE SCALE GENOMIC DNA]</scope>
    <source>
        <strain evidence="9">CBS 100304</strain>
        <tissue evidence="8">Vegetative mycelium</tissue>
    </source>
</reference>